<feature type="domain" description="DNA-directed DNA polymerase family A palm" evidence="2">
    <location>
        <begin position="961"/>
        <end position="1177"/>
    </location>
</feature>
<dbReference type="Gene3D" id="1.10.150.20">
    <property type="entry name" value="5' to 3' exonuclease, C-terminal subdomain"/>
    <property type="match status" value="1"/>
</dbReference>
<feature type="region of interest" description="Disordered" evidence="1">
    <location>
        <begin position="580"/>
        <end position="665"/>
    </location>
</feature>
<feature type="compositionally biased region" description="Low complexity" evidence="1">
    <location>
        <begin position="619"/>
        <end position="655"/>
    </location>
</feature>
<dbReference type="Gene3D" id="3.30.70.370">
    <property type="match status" value="1"/>
</dbReference>
<feature type="compositionally biased region" description="Basic and acidic residues" evidence="1">
    <location>
        <begin position="472"/>
        <end position="496"/>
    </location>
</feature>
<feature type="region of interest" description="Disordered" evidence="1">
    <location>
        <begin position="35"/>
        <end position="102"/>
    </location>
</feature>
<feature type="compositionally biased region" description="Low complexity" evidence="1">
    <location>
        <begin position="37"/>
        <end position="61"/>
    </location>
</feature>
<accession>A0AA88H180</accession>
<dbReference type="Proteomes" id="UP000816034">
    <property type="component" value="Unassembled WGS sequence"/>
</dbReference>
<dbReference type="InterPro" id="IPR043502">
    <property type="entry name" value="DNA/RNA_pol_sf"/>
</dbReference>
<name>A0AA88H180_NAELO</name>
<sequence>MMMNHRHQPKTLVPFKTSLNWDDDLFLLDGLEEEQALESSSNDPSNNNNNNNNLLNHLSTNTERNIKQQQHAPTLKLDPPVRSRVHSTPWNHNNNKDSTNSRIIIPYHDDDDACTLSMLTPLLSESHNIPKVVTTFSSSPPRGISNHIFTTNKVQSTNLQHHSSLHDSRTTFNSVTTTTPTTTATTTNTTTTTNTRSALKFVPPPSYRNQTIGTVAQQPSRTSIQHHSELYKNNIQNNNRHPIIMPNTVKFEPPTILTVHSKPSHVPQVTALSIGTHSLTSNNSPIVTRGLTTSENHVKPLASATTAVTNKSPQKFIPPPKYLEGKMQNQKRNFMNSHASTRDVHDQYIVSKTLSNLTNHADIANNNEMTWNTHLLSKTLKKPKIQTQFTEFTSSLGLKVKKISTISPSHLLDELILEWSKQPLYYFSLKRDDKSGSSRRVSNISAMVVGWSSMKTYNHTTTSTNSHSMNNDLDRNDLDRNDDEMHSTTNHDRNERTIGMNTMNSGQLLLPYEELITDFNISDQNVYFIEFEPSSPYTLMVKRKIQEMIFSKTHMIACSFNIKQQLGYLYGDYLFGTSSGHAKSSQNNSNSSGNNSQSIHPSTTNTANGDNNSQSIHPSTTNTVSTTVSTTSTTTSNTTSNIRDHTSTTTTTTSNIRDHTSPSSHTHEYFEFNNLCFDPLIMDWMCDTSLEHKPKSTISDMYHTMIENGVHSMNDHSTSTLQQSNSSNKNSQTKSKKNSKKNSTFSDHHTSMMDPSNILANDSYMSYACMNKLYQQIMDLGLTQPFIKECYLIPIIASMEYNGVGCNVKQIDELSNLVTNETTYQTRELQQLCGSRKITLTNKNDIQYLLYDVLQMKTPSLTCKKGAKSTNKDCLRKLSIQYPQYRYVIESIQLFRKLQNISSKFTQDYKQKYVFYEKTCSKYLIHSSQEQNATSTGRISSRDPNLQALPKPLSFFSQKLGKQVTINSRSAITATSDDCILVSADFSQIEVRLIAHFSQDATLLKIFSQQDGIDIFKQMASALFATDYDHVTDEQRSQMKTLTYGIIYGMGDDKLSIALFDSTHRIEDAKRYRYNFFQRFKGIEALRNEIEEEVMNHGYVTTIAGRRRHLSSIWSPDSTLIAKTKRQSFNSKIQGSAADIIKEAIRTVWDRTRLEKIEMRLLLQIHDEILFEVRSEKVEQAKQIIKESMESCFKLSVPTPVVILTGTNWGDLSQ</sequence>
<dbReference type="SUPFAM" id="SSF56672">
    <property type="entry name" value="DNA/RNA polymerases"/>
    <property type="match status" value="1"/>
</dbReference>
<dbReference type="GO" id="GO:0006261">
    <property type="term" value="P:DNA-templated DNA replication"/>
    <property type="evidence" value="ECO:0007669"/>
    <property type="project" value="InterPro"/>
</dbReference>
<dbReference type="GeneID" id="68105832"/>
<dbReference type="PANTHER" id="PTHR10133:SF62">
    <property type="entry name" value="DNA POLYMERASE THETA"/>
    <property type="match status" value="1"/>
</dbReference>
<dbReference type="PRINTS" id="PR00868">
    <property type="entry name" value="DNAPOLI"/>
</dbReference>
<dbReference type="Gene3D" id="1.20.1060.10">
    <property type="entry name" value="Taq DNA Polymerase, Chain T, domain 4"/>
    <property type="match status" value="1"/>
</dbReference>
<dbReference type="SMART" id="SM00482">
    <property type="entry name" value="POLAc"/>
    <property type="match status" value="1"/>
</dbReference>
<dbReference type="CDD" id="cd08638">
    <property type="entry name" value="DNA_pol_A_theta"/>
    <property type="match status" value="1"/>
</dbReference>
<evidence type="ECO:0000313" key="3">
    <source>
        <dbReference type="EMBL" id="KAG2391894.1"/>
    </source>
</evidence>
<evidence type="ECO:0000256" key="1">
    <source>
        <dbReference type="SAM" id="MobiDB-lite"/>
    </source>
</evidence>
<comment type="caution">
    <text evidence="3">The sequence shown here is derived from an EMBL/GenBank/DDBJ whole genome shotgun (WGS) entry which is preliminary data.</text>
</comment>
<feature type="compositionally biased region" description="Polar residues" evidence="1">
    <location>
        <begin position="599"/>
        <end position="618"/>
    </location>
</feature>
<evidence type="ECO:0000313" key="4">
    <source>
        <dbReference type="Proteomes" id="UP000816034"/>
    </source>
</evidence>
<dbReference type="GO" id="GO:0006302">
    <property type="term" value="P:double-strand break repair"/>
    <property type="evidence" value="ECO:0007669"/>
    <property type="project" value="TreeGrafter"/>
</dbReference>
<feature type="region of interest" description="Disordered" evidence="1">
    <location>
        <begin position="460"/>
        <end position="499"/>
    </location>
</feature>
<feature type="compositionally biased region" description="Low complexity" evidence="1">
    <location>
        <begin position="460"/>
        <end position="471"/>
    </location>
</feature>
<dbReference type="Pfam" id="PF00476">
    <property type="entry name" value="DNA_pol_A"/>
    <property type="match status" value="1"/>
</dbReference>
<dbReference type="GO" id="GO:0003677">
    <property type="term" value="F:DNA binding"/>
    <property type="evidence" value="ECO:0007669"/>
    <property type="project" value="InterPro"/>
</dbReference>
<feature type="compositionally biased region" description="Low complexity" evidence="1">
    <location>
        <begin position="717"/>
        <end position="733"/>
    </location>
</feature>
<organism evidence="3 4">
    <name type="scientific">Naegleria lovaniensis</name>
    <name type="common">Amoeba</name>
    <dbReference type="NCBI Taxonomy" id="51637"/>
    <lineage>
        <taxon>Eukaryota</taxon>
        <taxon>Discoba</taxon>
        <taxon>Heterolobosea</taxon>
        <taxon>Tetramitia</taxon>
        <taxon>Eutetramitia</taxon>
        <taxon>Vahlkampfiidae</taxon>
        <taxon>Naegleria</taxon>
    </lineage>
</organism>
<protein>
    <recommendedName>
        <fullName evidence="2">DNA-directed DNA polymerase family A palm domain-containing protein</fullName>
    </recommendedName>
</protein>
<keyword evidence="4" id="KW-1185">Reference proteome</keyword>
<gene>
    <name evidence="3" type="ORF">C9374_013379</name>
</gene>
<proteinExistence type="predicted"/>
<feature type="compositionally biased region" description="Low complexity" evidence="1">
    <location>
        <begin position="584"/>
        <end position="598"/>
    </location>
</feature>
<feature type="compositionally biased region" description="Basic and acidic residues" evidence="1">
    <location>
        <begin position="656"/>
        <end position="665"/>
    </location>
</feature>
<dbReference type="FunFam" id="1.10.150.20:FF:000002">
    <property type="entry name" value="DNA polymerase I"/>
    <property type="match status" value="1"/>
</dbReference>
<dbReference type="EMBL" id="PYSW02000006">
    <property type="protein sequence ID" value="KAG2391894.1"/>
    <property type="molecule type" value="Genomic_DNA"/>
</dbReference>
<dbReference type="PANTHER" id="PTHR10133">
    <property type="entry name" value="DNA POLYMERASE I"/>
    <property type="match status" value="1"/>
</dbReference>
<feature type="region of interest" description="Disordered" evidence="1">
    <location>
        <begin position="166"/>
        <end position="196"/>
    </location>
</feature>
<dbReference type="GO" id="GO:0003887">
    <property type="term" value="F:DNA-directed DNA polymerase activity"/>
    <property type="evidence" value="ECO:0007669"/>
    <property type="project" value="InterPro"/>
</dbReference>
<dbReference type="InterPro" id="IPR001098">
    <property type="entry name" value="DNA-dir_DNA_pol_A_palm_dom"/>
</dbReference>
<feature type="compositionally biased region" description="Polar residues" evidence="1">
    <location>
        <begin position="86"/>
        <end position="102"/>
    </location>
</feature>
<feature type="region of interest" description="Disordered" evidence="1">
    <location>
        <begin position="711"/>
        <end position="752"/>
    </location>
</feature>
<feature type="compositionally biased region" description="Low complexity" evidence="1">
    <location>
        <begin position="170"/>
        <end position="195"/>
    </location>
</feature>
<dbReference type="AlphaFoldDB" id="A0AA88H180"/>
<evidence type="ECO:0000259" key="2">
    <source>
        <dbReference type="SMART" id="SM00482"/>
    </source>
</evidence>
<reference evidence="3 4" key="1">
    <citation type="journal article" date="2018" name="BMC Genomics">
        <title>The genome of Naegleria lovaniensis, the basis for a comparative approach to unravel pathogenicity factors of the human pathogenic amoeba N. fowleri.</title>
        <authorList>
            <person name="Liechti N."/>
            <person name="Schurch N."/>
            <person name="Bruggmann R."/>
            <person name="Wittwer M."/>
        </authorList>
    </citation>
    <scope>NUCLEOTIDE SEQUENCE [LARGE SCALE GENOMIC DNA]</scope>
    <source>
        <strain evidence="3 4">ATCC 30569</strain>
    </source>
</reference>
<dbReference type="InterPro" id="IPR002298">
    <property type="entry name" value="DNA_polymerase_A"/>
</dbReference>
<dbReference type="RefSeq" id="XP_044553788.1">
    <property type="nucleotide sequence ID" value="XM_044689249.1"/>
</dbReference>